<dbReference type="Gene3D" id="3.90.1530.30">
    <property type="match status" value="1"/>
</dbReference>
<dbReference type="NCBIfam" id="TIGR00180">
    <property type="entry name" value="parB_part"/>
    <property type="match status" value="1"/>
</dbReference>
<dbReference type="InterPro" id="IPR004437">
    <property type="entry name" value="ParB/RepB/Spo0J"/>
</dbReference>
<organism evidence="3">
    <name type="scientific">marine sediment metagenome</name>
    <dbReference type="NCBI Taxonomy" id="412755"/>
    <lineage>
        <taxon>unclassified sequences</taxon>
        <taxon>metagenomes</taxon>
        <taxon>ecological metagenomes</taxon>
    </lineage>
</organism>
<dbReference type="PANTHER" id="PTHR33375:SF1">
    <property type="entry name" value="CHROMOSOME-PARTITIONING PROTEIN PARB-RELATED"/>
    <property type="match status" value="1"/>
</dbReference>
<proteinExistence type="predicted"/>
<name>X1R937_9ZZZZ</name>
<dbReference type="GO" id="GO:0007059">
    <property type="term" value="P:chromosome segregation"/>
    <property type="evidence" value="ECO:0007669"/>
    <property type="project" value="UniProtKB-KW"/>
</dbReference>
<dbReference type="InterPro" id="IPR050336">
    <property type="entry name" value="Chromosome_partition/occlusion"/>
</dbReference>
<dbReference type="EMBL" id="BARW01000373">
    <property type="protein sequence ID" value="GAI63521.1"/>
    <property type="molecule type" value="Genomic_DNA"/>
</dbReference>
<protein>
    <recommendedName>
        <fullName evidence="2">ParB-like N-terminal domain-containing protein</fullName>
    </recommendedName>
</protein>
<dbReference type="AlphaFoldDB" id="X1R937"/>
<feature type="domain" description="ParB-like N-terminal" evidence="2">
    <location>
        <begin position="5"/>
        <end position="94"/>
    </location>
</feature>
<dbReference type="InterPro" id="IPR041468">
    <property type="entry name" value="HTH_ParB/Spo0J"/>
</dbReference>
<dbReference type="GO" id="GO:0003677">
    <property type="term" value="F:DNA binding"/>
    <property type="evidence" value="ECO:0007669"/>
    <property type="project" value="InterPro"/>
</dbReference>
<dbReference type="Pfam" id="PF17762">
    <property type="entry name" value="HTH_ParB"/>
    <property type="match status" value="1"/>
</dbReference>
<dbReference type="PANTHER" id="PTHR33375">
    <property type="entry name" value="CHROMOSOME-PARTITIONING PROTEIN PARB-RELATED"/>
    <property type="match status" value="1"/>
</dbReference>
<dbReference type="SMART" id="SM00470">
    <property type="entry name" value="ParB"/>
    <property type="match status" value="1"/>
</dbReference>
<dbReference type="Pfam" id="PF02195">
    <property type="entry name" value="ParB_N"/>
    <property type="match status" value="1"/>
</dbReference>
<dbReference type="InterPro" id="IPR036086">
    <property type="entry name" value="ParB/Sulfiredoxin_sf"/>
</dbReference>
<reference evidence="3" key="1">
    <citation type="journal article" date="2014" name="Front. Microbiol.">
        <title>High frequency of phylogenetically diverse reductive dehalogenase-homologous genes in deep subseafloor sedimentary metagenomes.</title>
        <authorList>
            <person name="Kawai M."/>
            <person name="Futagami T."/>
            <person name="Toyoda A."/>
            <person name="Takaki Y."/>
            <person name="Nishi S."/>
            <person name="Hori S."/>
            <person name="Arai W."/>
            <person name="Tsubouchi T."/>
            <person name="Morono Y."/>
            <person name="Uchiyama I."/>
            <person name="Ito T."/>
            <person name="Fujiyama A."/>
            <person name="Inagaki F."/>
            <person name="Takami H."/>
        </authorList>
    </citation>
    <scope>NUCLEOTIDE SEQUENCE</scope>
    <source>
        <strain evidence="3">Expedition CK06-06</strain>
    </source>
</reference>
<dbReference type="InterPro" id="IPR003115">
    <property type="entry name" value="ParB_N"/>
</dbReference>
<dbReference type="SUPFAM" id="SSF110849">
    <property type="entry name" value="ParB/Sulfiredoxin"/>
    <property type="match status" value="1"/>
</dbReference>
<dbReference type="Gene3D" id="1.10.10.2830">
    <property type="match status" value="1"/>
</dbReference>
<gene>
    <name evidence="3" type="ORF">S12H4_01747</name>
</gene>
<evidence type="ECO:0000313" key="3">
    <source>
        <dbReference type="EMBL" id="GAI63521.1"/>
    </source>
</evidence>
<dbReference type="GO" id="GO:0005694">
    <property type="term" value="C:chromosome"/>
    <property type="evidence" value="ECO:0007669"/>
    <property type="project" value="TreeGrafter"/>
</dbReference>
<sequence>MAKITDIELFKLLIPEFEAHKEILEEVILEITESIKSIGIIEPLIVRPKDKEFEIVAGCIRYRCAKLAGLKTAPCIILNLGDQAAEEVKLHENLKRLPLDHVDQGNTFVMLREKFSMTEEGISKIVGKSVAYVSQHIALVSQDEELVSAVCEGRLSFSQSRELMQVDDKIERRRLQHYCENEGATVEVLRSWVKNYKNSLITNPPPADSGESSSYIPDRPQDWRSCQACDKPTEIKHIRQLILCPRCDTAIRNAILEEKSKNTPKNIPPDA</sequence>
<accession>X1R937</accession>
<keyword evidence="1" id="KW-0159">Chromosome partition</keyword>
<evidence type="ECO:0000259" key="2">
    <source>
        <dbReference type="SMART" id="SM00470"/>
    </source>
</evidence>
<comment type="caution">
    <text evidence="3">The sequence shown here is derived from an EMBL/GenBank/DDBJ whole genome shotgun (WGS) entry which is preliminary data.</text>
</comment>
<evidence type="ECO:0000256" key="1">
    <source>
        <dbReference type="ARBA" id="ARBA00022829"/>
    </source>
</evidence>